<reference evidence="1" key="1">
    <citation type="submission" date="2025-08" db="UniProtKB">
        <authorList>
            <consortium name="Ensembl"/>
        </authorList>
    </citation>
    <scope>IDENTIFICATION</scope>
</reference>
<protein>
    <submittedName>
        <fullName evidence="1">Uncharacterized protein</fullName>
    </submittedName>
</protein>
<name>A0A3B5MLQ6_9TELE</name>
<organism evidence="1 2">
    <name type="scientific">Xiphophorus couchianus</name>
    <name type="common">Monterrey platyfish</name>
    <dbReference type="NCBI Taxonomy" id="32473"/>
    <lineage>
        <taxon>Eukaryota</taxon>
        <taxon>Metazoa</taxon>
        <taxon>Chordata</taxon>
        <taxon>Craniata</taxon>
        <taxon>Vertebrata</taxon>
        <taxon>Euteleostomi</taxon>
        <taxon>Actinopterygii</taxon>
        <taxon>Neopterygii</taxon>
        <taxon>Teleostei</taxon>
        <taxon>Neoteleostei</taxon>
        <taxon>Acanthomorphata</taxon>
        <taxon>Ovalentaria</taxon>
        <taxon>Atherinomorphae</taxon>
        <taxon>Cyprinodontiformes</taxon>
        <taxon>Poeciliidae</taxon>
        <taxon>Poeciliinae</taxon>
        <taxon>Xiphophorus</taxon>
    </lineage>
</organism>
<proteinExistence type="predicted"/>
<dbReference type="GO" id="GO:0003676">
    <property type="term" value="F:nucleic acid binding"/>
    <property type="evidence" value="ECO:0007669"/>
    <property type="project" value="InterPro"/>
</dbReference>
<reference evidence="1" key="2">
    <citation type="submission" date="2025-09" db="UniProtKB">
        <authorList>
            <consortium name="Ensembl"/>
        </authorList>
    </citation>
    <scope>IDENTIFICATION</scope>
</reference>
<dbReference type="Proteomes" id="UP000261380">
    <property type="component" value="Unplaced"/>
</dbReference>
<dbReference type="Ensembl" id="ENSXCOT00000025646.1">
    <property type="protein sequence ID" value="ENSXCOP00000025339.1"/>
    <property type="gene ID" value="ENSXCOG00000018923.1"/>
</dbReference>
<evidence type="ECO:0000313" key="1">
    <source>
        <dbReference type="Ensembl" id="ENSXCOP00000025339.1"/>
    </source>
</evidence>
<evidence type="ECO:0000313" key="2">
    <source>
        <dbReference type="Proteomes" id="UP000261380"/>
    </source>
</evidence>
<dbReference type="AlphaFoldDB" id="A0A3B5MLQ6"/>
<dbReference type="InterPro" id="IPR036397">
    <property type="entry name" value="RNaseH_sf"/>
</dbReference>
<accession>A0A3B5MLQ6</accession>
<dbReference type="Gene3D" id="3.30.420.10">
    <property type="entry name" value="Ribonuclease H-like superfamily/Ribonuclease H"/>
    <property type="match status" value="1"/>
</dbReference>
<dbReference type="STRING" id="32473.ENSXCOP00000025339"/>
<keyword evidence="2" id="KW-1185">Reference proteome</keyword>
<sequence>DWKKILLSDGAKFEIFKMVPQCVVLTVKHGGGRVIHHAAPSGMWLIVQGFILQQDIDPKHNTKNDIRKNEEGGKIENIKWQTQSPDLIPIKLVVLQVALSVRRANLNRSI</sequence>